<feature type="transmembrane region" description="Helical" evidence="2">
    <location>
        <begin position="418"/>
        <end position="436"/>
    </location>
</feature>
<dbReference type="RefSeq" id="WP_091307671.1">
    <property type="nucleotide sequence ID" value="NZ_JBEXUJ010000072.1"/>
</dbReference>
<feature type="region of interest" description="Disordered" evidence="1">
    <location>
        <begin position="230"/>
        <end position="251"/>
    </location>
</feature>
<keyword evidence="2" id="KW-0472">Membrane</keyword>
<protein>
    <submittedName>
        <fullName evidence="3">Uncharacterized protein</fullName>
    </submittedName>
</protein>
<keyword evidence="4" id="KW-1185">Reference proteome</keyword>
<feature type="region of interest" description="Disordered" evidence="1">
    <location>
        <begin position="290"/>
        <end position="362"/>
    </location>
</feature>
<sequence>MTHAGPVGHILFGMIPRGGIGVVDHSPEIPAVRAEEWDGRLNKHNRLTPTFGQNGPQLPDRAFSYLEFRDGTAALLARFGGVTSGRNNSHALVGPAATLRPHALFLSEWDGWLDGARPMPLRPPHAEEWRHLKAPWLNRAEAAAHADPARLTALVRSMLSRQDVYLTLSGFPEPLLLLTAAHEVLDPALSTVHDPFDWTYSTYEDSDTRPEASPQVEGAPRFLCVDELPTSGETGRERLGGSDAPPHDSYTDTASALVEHYLKDPRRHRQALDTLLARAHDRSRRLAVIMQHFPERRPTLGGRKSFADGGRHATVPVGSPVELPPKPSPKPSPKPRSGEEAVVGERQLPQPSGPRPMAEPARPERVPALLAQLGEADLRDDVRRELVTRLAEAWHARGEHSDRARLDDVIIGLRRQNAVLFAILLLSTIAVVAAFLR</sequence>
<organism evidence="3 4">
    <name type="scientific">Amycolatopsis tolypomycina</name>
    <dbReference type="NCBI Taxonomy" id="208445"/>
    <lineage>
        <taxon>Bacteria</taxon>
        <taxon>Bacillati</taxon>
        <taxon>Actinomycetota</taxon>
        <taxon>Actinomycetes</taxon>
        <taxon>Pseudonocardiales</taxon>
        <taxon>Pseudonocardiaceae</taxon>
        <taxon>Amycolatopsis</taxon>
    </lineage>
</organism>
<name>A0A1H4R2I1_9PSEU</name>
<feature type="compositionally biased region" description="Pro residues" evidence="1">
    <location>
        <begin position="322"/>
        <end position="334"/>
    </location>
</feature>
<proteinExistence type="predicted"/>
<reference evidence="4" key="1">
    <citation type="submission" date="2016-10" db="EMBL/GenBank/DDBJ databases">
        <authorList>
            <person name="Varghese N."/>
            <person name="Submissions S."/>
        </authorList>
    </citation>
    <scope>NUCLEOTIDE SEQUENCE [LARGE SCALE GENOMIC DNA]</scope>
    <source>
        <strain evidence="4">DSM 44544</strain>
    </source>
</reference>
<evidence type="ECO:0000256" key="1">
    <source>
        <dbReference type="SAM" id="MobiDB-lite"/>
    </source>
</evidence>
<feature type="compositionally biased region" description="Basic and acidic residues" evidence="1">
    <location>
        <begin position="234"/>
        <end position="250"/>
    </location>
</feature>
<evidence type="ECO:0000256" key="2">
    <source>
        <dbReference type="SAM" id="Phobius"/>
    </source>
</evidence>
<dbReference type="STRING" id="208445.SAMN04489727_3133"/>
<gene>
    <name evidence="3" type="ORF">SAMN04489727_3133</name>
</gene>
<evidence type="ECO:0000313" key="3">
    <source>
        <dbReference type="EMBL" id="SEC26140.1"/>
    </source>
</evidence>
<keyword evidence="2" id="KW-0812">Transmembrane</keyword>
<dbReference type="EMBL" id="FNSO01000004">
    <property type="protein sequence ID" value="SEC26140.1"/>
    <property type="molecule type" value="Genomic_DNA"/>
</dbReference>
<evidence type="ECO:0000313" key="4">
    <source>
        <dbReference type="Proteomes" id="UP000199622"/>
    </source>
</evidence>
<keyword evidence="2" id="KW-1133">Transmembrane helix</keyword>
<dbReference type="Proteomes" id="UP000199622">
    <property type="component" value="Unassembled WGS sequence"/>
</dbReference>
<accession>A0A1H4R2I1</accession>
<dbReference type="AlphaFoldDB" id="A0A1H4R2I1"/>